<feature type="transmembrane region" description="Helical" evidence="1">
    <location>
        <begin position="33"/>
        <end position="50"/>
    </location>
</feature>
<feature type="transmembrane region" description="Helical" evidence="1">
    <location>
        <begin position="98"/>
        <end position="122"/>
    </location>
</feature>
<keyword evidence="1" id="KW-1133">Transmembrane helix</keyword>
<reference evidence="2 3" key="1">
    <citation type="submission" date="2014-04" db="EMBL/GenBank/DDBJ databases">
        <authorList>
            <consortium name="DOE Joint Genome Institute"/>
            <person name="Kuo A."/>
            <person name="Girlanda M."/>
            <person name="Perotto S."/>
            <person name="Kohler A."/>
            <person name="Nagy L.G."/>
            <person name="Floudas D."/>
            <person name="Copeland A."/>
            <person name="Barry K.W."/>
            <person name="Cichocki N."/>
            <person name="Veneault-Fourrey C."/>
            <person name="LaButti K."/>
            <person name="Lindquist E.A."/>
            <person name="Lipzen A."/>
            <person name="Lundell T."/>
            <person name="Morin E."/>
            <person name="Murat C."/>
            <person name="Sun H."/>
            <person name="Tunlid A."/>
            <person name="Henrissat B."/>
            <person name="Grigoriev I.V."/>
            <person name="Hibbett D.S."/>
            <person name="Martin F."/>
            <person name="Nordberg H.P."/>
            <person name="Cantor M.N."/>
            <person name="Hua S.X."/>
        </authorList>
    </citation>
    <scope>NUCLEOTIDE SEQUENCE [LARGE SCALE GENOMIC DNA]</scope>
    <source>
        <strain evidence="2 3">MUT 4182</strain>
    </source>
</reference>
<reference evidence="3" key="2">
    <citation type="submission" date="2015-01" db="EMBL/GenBank/DDBJ databases">
        <title>Evolutionary Origins and Diversification of the Mycorrhizal Mutualists.</title>
        <authorList>
            <consortium name="DOE Joint Genome Institute"/>
            <consortium name="Mycorrhizal Genomics Consortium"/>
            <person name="Kohler A."/>
            <person name="Kuo A."/>
            <person name="Nagy L.G."/>
            <person name="Floudas D."/>
            <person name="Copeland A."/>
            <person name="Barry K.W."/>
            <person name="Cichocki N."/>
            <person name="Veneault-Fourrey C."/>
            <person name="LaButti K."/>
            <person name="Lindquist E.A."/>
            <person name="Lipzen A."/>
            <person name="Lundell T."/>
            <person name="Morin E."/>
            <person name="Murat C."/>
            <person name="Riley R."/>
            <person name="Ohm R."/>
            <person name="Sun H."/>
            <person name="Tunlid A."/>
            <person name="Henrissat B."/>
            <person name="Grigoriev I.V."/>
            <person name="Hibbett D.S."/>
            <person name="Martin F."/>
        </authorList>
    </citation>
    <scope>NUCLEOTIDE SEQUENCE [LARGE SCALE GENOMIC DNA]</scope>
    <source>
        <strain evidence="3">MUT 4182</strain>
    </source>
</reference>
<dbReference type="HOGENOM" id="CLU_1866620_0_0_1"/>
<accession>A0A0C3PP40</accession>
<proteinExistence type="predicted"/>
<evidence type="ECO:0000256" key="1">
    <source>
        <dbReference type="SAM" id="Phobius"/>
    </source>
</evidence>
<dbReference type="AlphaFoldDB" id="A0A0C3PP40"/>
<evidence type="ECO:0000313" key="2">
    <source>
        <dbReference type="EMBL" id="KIO16230.1"/>
    </source>
</evidence>
<keyword evidence="3" id="KW-1185">Reference proteome</keyword>
<dbReference type="EMBL" id="KN823626">
    <property type="protein sequence ID" value="KIO16230.1"/>
    <property type="molecule type" value="Genomic_DNA"/>
</dbReference>
<keyword evidence="1" id="KW-0812">Transmembrane</keyword>
<sequence>MSSAPPPEFPSQFFPSNRFNVNEAKASQAQDPVSIAIFFGGLALTALVLTKTVRAIQHLWPFIVQCTLQLVLLTLSDIAKKELISTAKTLTGNLLFDFVLLVIALFRILLVCCDAAFTLLGLKLGADSWFRSMRLSL</sequence>
<protein>
    <submittedName>
        <fullName evidence="2">Uncharacterized protein</fullName>
    </submittedName>
</protein>
<gene>
    <name evidence="2" type="ORF">M407DRAFT_34123</name>
</gene>
<name>A0A0C3PP40_9AGAM</name>
<keyword evidence="1" id="KW-0472">Membrane</keyword>
<evidence type="ECO:0000313" key="3">
    <source>
        <dbReference type="Proteomes" id="UP000054248"/>
    </source>
</evidence>
<organism evidence="2 3">
    <name type="scientific">Tulasnella calospora MUT 4182</name>
    <dbReference type="NCBI Taxonomy" id="1051891"/>
    <lineage>
        <taxon>Eukaryota</taxon>
        <taxon>Fungi</taxon>
        <taxon>Dikarya</taxon>
        <taxon>Basidiomycota</taxon>
        <taxon>Agaricomycotina</taxon>
        <taxon>Agaricomycetes</taxon>
        <taxon>Cantharellales</taxon>
        <taxon>Tulasnellaceae</taxon>
        <taxon>Tulasnella</taxon>
    </lineage>
</organism>
<dbReference type="Proteomes" id="UP000054248">
    <property type="component" value="Unassembled WGS sequence"/>
</dbReference>